<dbReference type="InterPro" id="IPR054471">
    <property type="entry name" value="GPIID_WHD"/>
</dbReference>
<evidence type="ECO:0000259" key="3">
    <source>
        <dbReference type="Pfam" id="PF22939"/>
    </source>
</evidence>
<evidence type="ECO:0000259" key="5">
    <source>
        <dbReference type="Pfam" id="PF24883"/>
    </source>
</evidence>
<feature type="domain" description="GPI inositol-deacylase winged helix" evidence="3">
    <location>
        <begin position="569"/>
        <end position="653"/>
    </location>
</feature>
<keyword evidence="7" id="KW-1185">Reference proteome</keyword>
<dbReference type="InterPro" id="IPR027417">
    <property type="entry name" value="P-loop_NTPase"/>
</dbReference>
<evidence type="ECO:0000313" key="8">
    <source>
        <dbReference type="RefSeq" id="XP_033529571.1"/>
    </source>
</evidence>
<evidence type="ECO:0000259" key="2">
    <source>
        <dbReference type="Pfam" id="PF06985"/>
    </source>
</evidence>
<proteinExistence type="predicted"/>
<name>A0A6G1FQF8_9PEZI</name>
<accession>A0A6G1FQF8</accession>
<feature type="domain" description="Heterokaryon incompatibility" evidence="2">
    <location>
        <begin position="25"/>
        <end position="116"/>
    </location>
</feature>
<dbReference type="AlphaFoldDB" id="A0A6G1FQF8"/>
<dbReference type="InterPro" id="IPR010730">
    <property type="entry name" value="HET"/>
</dbReference>
<reference evidence="6 8" key="1">
    <citation type="submission" date="2020-01" db="EMBL/GenBank/DDBJ databases">
        <authorList>
            <consortium name="DOE Joint Genome Institute"/>
            <person name="Haridas S."/>
            <person name="Albert R."/>
            <person name="Binder M."/>
            <person name="Bloem J."/>
            <person name="Labutti K."/>
            <person name="Salamov A."/>
            <person name="Andreopoulos B."/>
            <person name="Baker S.E."/>
            <person name="Barry K."/>
            <person name="Bills G."/>
            <person name="Bluhm B.H."/>
            <person name="Cannon C."/>
            <person name="Castanera R."/>
            <person name="Culley D.E."/>
            <person name="Daum C."/>
            <person name="Ezra D."/>
            <person name="Gonzalez J.B."/>
            <person name="Henrissat B."/>
            <person name="Kuo A."/>
            <person name="Liang C."/>
            <person name="Lipzen A."/>
            <person name="Lutzoni F."/>
            <person name="Magnuson J."/>
            <person name="Mondo S."/>
            <person name="Nolan M."/>
            <person name="Ohm R."/>
            <person name="Pangilinan J."/>
            <person name="Park H.-J."/>
            <person name="Ramirez L."/>
            <person name="Alfaro M."/>
            <person name="Sun H."/>
            <person name="Tritt A."/>
            <person name="Yoshinaga Y."/>
            <person name="Zwiers L.-H."/>
            <person name="Turgeon B.G."/>
            <person name="Goodwin S.B."/>
            <person name="Spatafora J.W."/>
            <person name="Crous P.W."/>
            <person name="Grigoriev I.V."/>
        </authorList>
    </citation>
    <scope>NUCLEOTIDE SEQUENCE</scope>
    <source>
        <strain evidence="6 8">CBS 781.70</strain>
    </source>
</reference>
<reference evidence="8" key="3">
    <citation type="submission" date="2025-04" db="UniProtKB">
        <authorList>
            <consortium name="RefSeq"/>
        </authorList>
    </citation>
    <scope>IDENTIFICATION</scope>
    <source>
        <strain evidence="8">CBS 781.70</strain>
    </source>
</reference>
<evidence type="ECO:0000256" key="1">
    <source>
        <dbReference type="ARBA" id="ARBA00022737"/>
    </source>
</evidence>
<dbReference type="EMBL" id="ML975197">
    <property type="protein sequence ID" value="KAF1807940.1"/>
    <property type="molecule type" value="Genomic_DNA"/>
</dbReference>
<dbReference type="Pfam" id="PF23239">
    <property type="entry name" value="DUF7069"/>
    <property type="match status" value="1"/>
</dbReference>
<evidence type="ECO:0000313" key="6">
    <source>
        <dbReference type="EMBL" id="KAF1807940.1"/>
    </source>
</evidence>
<evidence type="ECO:0000313" key="7">
    <source>
        <dbReference type="Proteomes" id="UP000504638"/>
    </source>
</evidence>
<dbReference type="Gene3D" id="3.40.50.300">
    <property type="entry name" value="P-loop containing nucleotide triphosphate hydrolases"/>
    <property type="match status" value="1"/>
</dbReference>
<protein>
    <submittedName>
        <fullName evidence="6 8">HET-domain-containing protein</fullName>
    </submittedName>
</protein>
<dbReference type="InterPro" id="IPR056884">
    <property type="entry name" value="NPHP3-like_N"/>
</dbReference>
<dbReference type="OrthoDB" id="194358at2759"/>
<keyword evidence="1" id="KW-0677">Repeat</keyword>
<dbReference type="RefSeq" id="XP_033529571.1">
    <property type="nucleotide sequence ID" value="XM_033680458.1"/>
</dbReference>
<dbReference type="PANTHER" id="PTHR10622:SF13">
    <property type="entry name" value="NACHT DOMAIN-CONTAINING PROTEIN"/>
    <property type="match status" value="1"/>
</dbReference>
<gene>
    <name evidence="6 8" type="ORF">P152DRAFT_463019</name>
</gene>
<sequence length="664" mass="75711">MRLLSTGPSGSFRLTHFPSDSIPSYAILSHTWDADDQEVTFQDITNTVGTSKTGYRKIEFCKEQAKKHGLQYFWVDSCCIDKSSSAELTEALNSMFRWYGDAAKCYVYLSDVSTGKHTRSSELPWEPAFRRSRWFTRGWTLQELLAPRSVEFFSRDGKRLGNKKSLEQQIHEITGIAIGALQGHLSQLSNDERMSWAKERETKREEDQAYCLMGIFGVYLPVIYGEGKRNALQRLRKEIEEGSDDTRVKWNDKELNCMQALRNSASDYEQFKDRNSSRLRDTCQWVLRHDHFRNWKDSSSSSLLWISADPGCGKSVFSKSLLDEDFKNTDAGTTCYFFFKDDNDVQKSAVAALAALLHQLFRQKPTLIKHAMPDFAANGHQLSQSFHILWSILIKTVADRNAGEVFCVLDALDECAEGGQYQIINALSSFYQQASSGNNASRLKICVTSRPYPGIERRFTDLTSNFPTIRLHGEQESDIISHEIDLVIKWRVSQLGSELKLNNSEQSNLETELLSMSHRTYLWSTLIFDIIRKMIRPTSRKLKAVISGLPSTVDEAYEAILTKIEEDDRPQARKLLSIVVGATRPLTLTEMNIALAIEDRHRSFDDLEPDLDDEARFEASVRHLCGLFVTVVDRKVYLIHQTAKEFLLAKSEAAAIGWKYSLVL</sequence>
<feature type="domain" description="Nephrocystin 3-like N-terminal" evidence="5">
    <location>
        <begin position="281"/>
        <end position="450"/>
    </location>
</feature>
<feature type="non-terminal residue" evidence="6">
    <location>
        <position position="664"/>
    </location>
</feature>
<dbReference type="Pfam" id="PF06985">
    <property type="entry name" value="HET"/>
    <property type="match status" value="1"/>
</dbReference>
<dbReference type="Pfam" id="PF24883">
    <property type="entry name" value="NPHP3_N"/>
    <property type="match status" value="1"/>
</dbReference>
<dbReference type="PANTHER" id="PTHR10622">
    <property type="entry name" value="HET DOMAIN-CONTAINING PROTEIN"/>
    <property type="match status" value="1"/>
</dbReference>
<dbReference type="Pfam" id="PF22939">
    <property type="entry name" value="WHD_GPIID"/>
    <property type="match status" value="1"/>
</dbReference>
<dbReference type="Proteomes" id="UP000504638">
    <property type="component" value="Unplaced"/>
</dbReference>
<reference evidence="8" key="2">
    <citation type="submission" date="2020-04" db="EMBL/GenBank/DDBJ databases">
        <authorList>
            <consortium name="NCBI Genome Project"/>
        </authorList>
    </citation>
    <scope>NUCLEOTIDE SEQUENCE</scope>
    <source>
        <strain evidence="8">CBS 781.70</strain>
    </source>
</reference>
<organism evidence="6">
    <name type="scientific">Eremomyces bilateralis CBS 781.70</name>
    <dbReference type="NCBI Taxonomy" id="1392243"/>
    <lineage>
        <taxon>Eukaryota</taxon>
        <taxon>Fungi</taxon>
        <taxon>Dikarya</taxon>
        <taxon>Ascomycota</taxon>
        <taxon>Pezizomycotina</taxon>
        <taxon>Dothideomycetes</taxon>
        <taxon>Dothideomycetes incertae sedis</taxon>
        <taxon>Eremomycetales</taxon>
        <taxon>Eremomycetaceae</taxon>
        <taxon>Eremomyces</taxon>
    </lineage>
</organism>
<dbReference type="InterPro" id="IPR055497">
    <property type="entry name" value="DUF7069"/>
</dbReference>
<feature type="domain" description="DUF7069" evidence="4">
    <location>
        <begin position="480"/>
        <end position="546"/>
    </location>
</feature>
<dbReference type="GeneID" id="54421028"/>
<evidence type="ECO:0000259" key="4">
    <source>
        <dbReference type="Pfam" id="PF23239"/>
    </source>
</evidence>